<evidence type="ECO:0000313" key="1">
    <source>
        <dbReference type="EMBL" id="VAX38070.1"/>
    </source>
</evidence>
<accession>A0A3B1DSI9</accession>
<proteinExistence type="predicted"/>
<gene>
    <name evidence="1" type="ORF">MNBD_PLANCTO02-3431</name>
</gene>
<protein>
    <submittedName>
        <fullName evidence="1">Uncharacterized protein</fullName>
    </submittedName>
</protein>
<organism evidence="1">
    <name type="scientific">hydrothermal vent metagenome</name>
    <dbReference type="NCBI Taxonomy" id="652676"/>
    <lineage>
        <taxon>unclassified sequences</taxon>
        <taxon>metagenomes</taxon>
        <taxon>ecological metagenomes</taxon>
    </lineage>
</organism>
<sequence length="125" mass="14341">MMASDQSKKTERKQLSANALICSVRDGFEKIPEHRPTGIKISLTNVLMSAFAMFSLKDPSLLAFDCRRIKTVPQKVSRRPSALESDYHRRWFSQQCTAYSRDQISQNALCFRGETERSRIYVCSS</sequence>
<dbReference type="AlphaFoldDB" id="A0A3B1DSI9"/>
<reference evidence="1" key="1">
    <citation type="submission" date="2018-06" db="EMBL/GenBank/DDBJ databases">
        <authorList>
            <person name="Zhirakovskaya E."/>
        </authorList>
    </citation>
    <scope>NUCLEOTIDE SEQUENCE</scope>
</reference>
<dbReference type="EMBL" id="UOGL01000163">
    <property type="protein sequence ID" value="VAX38070.1"/>
    <property type="molecule type" value="Genomic_DNA"/>
</dbReference>
<name>A0A3B1DSI9_9ZZZZ</name>